<organism evidence="16 17">
    <name type="scientific">Paramicrobacterium humi</name>
    <dbReference type="NCBI Taxonomy" id="640635"/>
    <lineage>
        <taxon>Bacteria</taxon>
        <taxon>Bacillati</taxon>
        <taxon>Actinomycetota</taxon>
        <taxon>Actinomycetes</taxon>
        <taxon>Micrococcales</taxon>
        <taxon>Microbacteriaceae</taxon>
        <taxon>Paramicrobacterium</taxon>
    </lineage>
</organism>
<comment type="similarity">
    <text evidence="7">Belongs to the IspD/TarI cytidylyltransferase family. IspD subfamily.</text>
</comment>
<evidence type="ECO:0000256" key="6">
    <source>
        <dbReference type="ARBA" id="ARBA00008480"/>
    </source>
</evidence>
<reference evidence="16 17" key="1">
    <citation type="submission" date="2016-10" db="EMBL/GenBank/DDBJ databases">
        <authorList>
            <person name="de Groot N.N."/>
        </authorList>
    </citation>
    <scope>NUCLEOTIDE SEQUENCE [LARGE SCALE GENOMIC DNA]</scope>
    <source>
        <strain evidence="16 17">DSM 21799</strain>
    </source>
</reference>
<dbReference type="CDD" id="cd02516">
    <property type="entry name" value="CDP-ME_synthetase"/>
    <property type="match status" value="1"/>
</dbReference>
<dbReference type="InterPro" id="IPR026596">
    <property type="entry name" value="IspD/F"/>
</dbReference>
<evidence type="ECO:0000256" key="2">
    <source>
        <dbReference type="ARBA" id="ARBA00001282"/>
    </source>
</evidence>
<dbReference type="GO" id="GO:0008685">
    <property type="term" value="F:2-C-methyl-D-erythritol 2,4-cyclodiphosphate synthase activity"/>
    <property type="evidence" value="ECO:0007669"/>
    <property type="project" value="UniProtKB-UniRule"/>
</dbReference>
<comment type="cofactor">
    <cofactor evidence="3 14">
        <name>a divalent metal cation</name>
        <dbReference type="ChEBI" id="CHEBI:60240"/>
    </cofactor>
</comment>
<feature type="site" description="Transition state stabilizer" evidence="14">
    <location>
        <position position="19"/>
    </location>
</feature>
<comment type="similarity">
    <text evidence="14">In the N-terminal section; belongs to the IspD/TarI cytidylyltransferase family. IspD subfamily.</text>
</comment>
<dbReference type="HAMAP" id="MF_01520">
    <property type="entry name" value="IspDF"/>
    <property type="match status" value="1"/>
</dbReference>
<evidence type="ECO:0000256" key="14">
    <source>
        <dbReference type="HAMAP-Rule" id="MF_01520"/>
    </source>
</evidence>
<feature type="site" description="Transition state stabilizer" evidence="14">
    <location>
        <position position="26"/>
    </location>
</feature>
<evidence type="ECO:0000256" key="12">
    <source>
        <dbReference type="ARBA" id="ARBA00023239"/>
    </source>
</evidence>
<dbReference type="GO" id="GO:0019288">
    <property type="term" value="P:isopentenyl diphosphate biosynthetic process, methylerythritol 4-phosphate pathway"/>
    <property type="evidence" value="ECO:0007669"/>
    <property type="project" value="UniProtKB-UniRule"/>
</dbReference>
<feature type="region of interest" description="2-C-methyl-D-erythritol 2,4-cyclodiphosphate synthase" evidence="14">
    <location>
        <begin position="235"/>
        <end position="393"/>
    </location>
</feature>
<comment type="catalytic activity">
    <reaction evidence="2 14">
        <text>2-C-methyl-D-erythritol 4-phosphate + CTP + H(+) = 4-CDP-2-C-methyl-D-erythritol + diphosphate</text>
        <dbReference type="Rhea" id="RHEA:13429"/>
        <dbReference type="ChEBI" id="CHEBI:15378"/>
        <dbReference type="ChEBI" id="CHEBI:33019"/>
        <dbReference type="ChEBI" id="CHEBI:37563"/>
        <dbReference type="ChEBI" id="CHEBI:57823"/>
        <dbReference type="ChEBI" id="CHEBI:58262"/>
        <dbReference type="EC" id="2.7.7.60"/>
    </reaction>
</comment>
<dbReference type="EC" id="2.7.7.60" evidence="14"/>
<dbReference type="Pfam" id="PF01128">
    <property type="entry name" value="IspD"/>
    <property type="match status" value="1"/>
</dbReference>
<evidence type="ECO:0000256" key="3">
    <source>
        <dbReference type="ARBA" id="ARBA00001968"/>
    </source>
</evidence>
<dbReference type="GO" id="GO:0050518">
    <property type="term" value="F:2-C-methyl-D-erythritol 4-phosphate cytidylyltransferase activity"/>
    <property type="evidence" value="ECO:0007669"/>
    <property type="project" value="UniProtKB-UniRule"/>
</dbReference>
<feature type="binding site" evidence="14">
    <location>
        <position position="369"/>
    </location>
    <ligand>
        <name>4-CDP-2-C-methyl-D-erythritol 2-phosphate</name>
        <dbReference type="ChEBI" id="CHEBI:57919"/>
    </ligand>
</feature>
<keyword evidence="13 14" id="KW-0511">Multifunctional enzyme</keyword>
<dbReference type="InterPro" id="IPR034683">
    <property type="entry name" value="IspD/TarI"/>
</dbReference>
<evidence type="ECO:0000256" key="11">
    <source>
        <dbReference type="ARBA" id="ARBA00023229"/>
    </source>
</evidence>
<dbReference type="InterPro" id="IPR018294">
    <property type="entry name" value="ISPD_synthase_CS"/>
</dbReference>
<keyword evidence="8 14" id="KW-0808">Transferase</keyword>
<evidence type="ECO:0000256" key="7">
    <source>
        <dbReference type="ARBA" id="ARBA00009789"/>
    </source>
</evidence>
<feature type="region of interest" description="2-C-methyl-D-erythritol 4-phosphate cytidylyltransferase" evidence="14">
    <location>
        <begin position="1"/>
        <end position="235"/>
    </location>
</feature>
<dbReference type="PROSITE" id="PS01350">
    <property type="entry name" value="ISPF"/>
    <property type="match status" value="1"/>
</dbReference>
<feature type="binding site" evidence="14">
    <location>
        <position position="275"/>
    </location>
    <ligand>
        <name>a divalent metal cation</name>
        <dbReference type="ChEBI" id="CHEBI:60240"/>
    </ligand>
</feature>
<comment type="catalytic activity">
    <reaction evidence="1 14">
        <text>4-CDP-2-C-methyl-D-erythritol 2-phosphate = 2-C-methyl-D-erythritol 2,4-cyclic diphosphate + CMP</text>
        <dbReference type="Rhea" id="RHEA:23864"/>
        <dbReference type="ChEBI" id="CHEBI:57919"/>
        <dbReference type="ChEBI" id="CHEBI:58483"/>
        <dbReference type="ChEBI" id="CHEBI:60377"/>
        <dbReference type="EC" id="4.6.1.12"/>
    </reaction>
</comment>
<comment type="caution">
    <text evidence="14">Lacks conserved residue(s) required for the propagation of feature annotation.</text>
</comment>
<dbReference type="STRING" id="640635.SAMN04489806_2278"/>
<feature type="site" description="Positions MEP for the nucleophilic attack" evidence="14">
    <location>
        <position position="214"/>
    </location>
</feature>
<dbReference type="PANTHER" id="PTHR32125">
    <property type="entry name" value="2-C-METHYL-D-ERYTHRITOL 4-PHOSPHATE CYTIDYLYLTRANSFERASE, CHLOROPLASTIC"/>
    <property type="match status" value="1"/>
</dbReference>
<feature type="domain" description="2-C-methyl-D-erythritol 2,4-cyclodiphosphate synthase" evidence="15">
    <location>
        <begin position="235"/>
        <end position="384"/>
    </location>
</feature>
<feature type="site" description="Transition state stabilizer" evidence="14">
    <location>
        <position position="267"/>
    </location>
</feature>
<feature type="site" description="Transition state stabilizer" evidence="14">
    <location>
        <position position="363"/>
    </location>
</feature>
<dbReference type="GO" id="GO:0016114">
    <property type="term" value="P:terpenoid biosynthetic process"/>
    <property type="evidence" value="ECO:0007669"/>
    <property type="project" value="InterPro"/>
</dbReference>
<dbReference type="HAMAP" id="MF_00108">
    <property type="entry name" value="IspD"/>
    <property type="match status" value="1"/>
</dbReference>
<dbReference type="GO" id="GO:0046872">
    <property type="term" value="F:metal ion binding"/>
    <property type="evidence" value="ECO:0007669"/>
    <property type="project" value="UniProtKB-KW"/>
</dbReference>
<dbReference type="InterPro" id="IPR001228">
    <property type="entry name" value="IspD"/>
</dbReference>
<sequence length="393" mass="40404">MTDSPRLAVVVVAAGQGLRLGAGQPKAFFPLRGRPLLEHALEGVLGMTQPAQVIVVVPAERVTDAAALCRRVAGVARDHVVVTAGGSSRQASVAAGLALLDDEIEVVLVHDAARALTPPAQLDAVARAVADTGEGVIPGLPVSDTIKRVDGAERALETVDRSALRAVQTPQGFPRSELVAAYAAATAEHTDDAALFAAAGHRVRVIAGSERALKITTPWDLRRAATLLGDAGGLRTGVGVDVHAYDEAAALWLAGLHWPGEPGLAGHSDGDAVCHAIVDALLSAAGLGDIGGLFGVDDERFAGAHGDVFLRETRRRLEAAGFRVVNVAVQVLGNRPRLAQRRAEAQALLGGILNAPVSLAATTSDRLGFTGRGEGVTAVATALIAAAEKTDDH</sequence>
<dbReference type="AlphaFoldDB" id="A0A1H4NRX8"/>
<dbReference type="EC" id="4.6.1.12" evidence="14"/>
<keyword evidence="11 14" id="KW-0414">Isoprene biosynthesis</keyword>
<dbReference type="UniPathway" id="UPA00056">
    <property type="reaction ID" value="UER00093"/>
</dbReference>
<keyword evidence="12 14" id="KW-0456">Lyase</keyword>
<comment type="similarity">
    <text evidence="14">In the C-terminal section; belongs to the IspF family.</text>
</comment>
<feature type="site" description="Positions MEP for the nucleophilic attack" evidence="14">
    <location>
        <position position="161"/>
    </location>
</feature>
<gene>
    <name evidence="14" type="primary">ispDF</name>
    <name evidence="16" type="ORF">SAMN04489806_2278</name>
</gene>
<dbReference type="EMBL" id="FNRY01000001">
    <property type="protein sequence ID" value="SEB97725.1"/>
    <property type="molecule type" value="Genomic_DNA"/>
</dbReference>
<feature type="binding site" evidence="14">
    <location>
        <begin position="362"/>
        <end position="365"/>
    </location>
    <ligand>
        <name>4-CDP-2-C-methyl-D-erythritol 2-phosphate</name>
        <dbReference type="ChEBI" id="CHEBI:57919"/>
    </ligand>
</feature>
<dbReference type="InterPro" id="IPR050088">
    <property type="entry name" value="IspD/TarI_cytidylyltransf_bact"/>
</dbReference>
<feature type="binding site" evidence="14">
    <location>
        <position position="372"/>
    </location>
    <ligand>
        <name>4-CDP-2-C-methyl-D-erythritol 2-phosphate</name>
        <dbReference type="ChEBI" id="CHEBI:57919"/>
    </ligand>
</feature>
<dbReference type="Gene3D" id="3.90.550.10">
    <property type="entry name" value="Spore Coat Polysaccharide Biosynthesis Protein SpsA, Chain A"/>
    <property type="match status" value="1"/>
</dbReference>
<comment type="pathway">
    <text evidence="4 14">Isoprenoid biosynthesis; isopentenyl diphosphate biosynthesis via DXP pathway; isopentenyl diphosphate from 1-deoxy-D-xylulose 5-phosphate: step 4/6.</text>
</comment>
<accession>A0A1H4NRX8</accession>
<dbReference type="InterPro" id="IPR020555">
    <property type="entry name" value="MECDP_synthase_CS"/>
</dbReference>
<feature type="binding site" evidence="14">
    <location>
        <begin position="267"/>
        <end position="268"/>
    </location>
    <ligand>
        <name>4-CDP-2-C-methyl-D-erythritol 2-phosphate</name>
        <dbReference type="ChEBI" id="CHEBI:57919"/>
    </ligand>
</feature>
<feature type="binding site" evidence="14">
    <location>
        <position position="241"/>
    </location>
    <ligand>
        <name>a divalent metal cation</name>
        <dbReference type="ChEBI" id="CHEBI:60240"/>
    </ligand>
</feature>
<dbReference type="Pfam" id="PF02542">
    <property type="entry name" value="YgbB"/>
    <property type="match status" value="1"/>
</dbReference>
<dbReference type="InterPro" id="IPR029044">
    <property type="entry name" value="Nucleotide-diphossugar_trans"/>
</dbReference>
<dbReference type="Gene3D" id="3.30.1330.50">
    <property type="entry name" value="2-C-methyl-D-erythritol 2,4-cyclodiphosphate synthase"/>
    <property type="match status" value="1"/>
</dbReference>
<name>A0A1H4NRX8_9MICO</name>
<dbReference type="SUPFAM" id="SSF53448">
    <property type="entry name" value="Nucleotide-diphospho-sugar transferases"/>
    <property type="match status" value="1"/>
</dbReference>
<evidence type="ECO:0000313" key="17">
    <source>
        <dbReference type="Proteomes" id="UP000199183"/>
    </source>
</evidence>
<dbReference type="SUPFAM" id="SSF69765">
    <property type="entry name" value="IpsF-like"/>
    <property type="match status" value="1"/>
</dbReference>
<evidence type="ECO:0000256" key="4">
    <source>
        <dbReference type="ARBA" id="ARBA00004709"/>
    </source>
</evidence>
<evidence type="ECO:0000256" key="9">
    <source>
        <dbReference type="ARBA" id="ARBA00022695"/>
    </source>
</evidence>
<dbReference type="InterPro" id="IPR036571">
    <property type="entry name" value="MECDP_synthase_sf"/>
</dbReference>
<evidence type="ECO:0000313" key="16">
    <source>
        <dbReference type="EMBL" id="SEB97725.1"/>
    </source>
</evidence>
<keyword evidence="9 14" id="KW-0548">Nucleotidyltransferase</keyword>
<comment type="function">
    <text evidence="14">Bifunctional enzyme that catalyzes the formation of 4-diphosphocytidyl-2-C-methyl-D-erythritol from CTP and 2-C-methyl-D-erythritol 4-phosphate (MEP) (IspD), and catalyzes the conversion of 4-diphosphocytidyl-2-C-methyl-D-erythritol 2-phosphate (CDP-ME2P) to 2-C-methyl-D-erythritol 2,4-cyclodiphosphate (ME-CPP) with a corresponding release of cytidine 5-monophosphate (CMP) (IspF).</text>
</comment>
<feature type="binding site" evidence="14">
    <location>
        <begin position="289"/>
        <end position="291"/>
    </location>
    <ligand>
        <name>4-CDP-2-C-methyl-D-erythritol 2-phosphate</name>
        <dbReference type="ChEBI" id="CHEBI:57919"/>
    </ligand>
</feature>
<dbReference type="InterPro" id="IPR003526">
    <property type="entry name" value="MECDP_synthase"/>
</dbReference>
<dbReference type="HAMAP" id="MF_00107">
    <property type="entry name" value="IspF"/>
    <property type="match status" value="1"/>
</dbReference>
<dbReference type="PANTHER" id="PTHR32125:SF4">
    <property type="entry name" value="2-C-METHYL-D-ERYTHRITOL 4-PHOSPHATE CYTIDYLYLTRANSFERASE, CHLOROPLASTIC"/>
    <property type="match status" value="1"/>
</dbReference>
<protein>
    <recommendedName>
        <fullName evidence="14">Bifunctional enzyme IspD/IspF</fullName>
    </recommendedName>
    <domain>
        <recommendedName>
            <fullName evidence="14">2-C-methyl-D-erythritol 4-phosphate cytidylyltransferase</fullName>
            <ecNumber evidence="14">2.7.7.60</ecNumber>
        </recommendedName>
        <alternativeName>
            <fullName evidence="14">4-diphosphocytidyl-2C-methyl-D-erythritol synthase</fullName>
        </alternativeName>
        <alternativeName>
            <fullName evidence="14">MEP cytidylyltransferase</fullName>
            <shortName evidence="14">MCT</shortName>
        </alternativeName>
    </domain>
    <domain>
        <recommendedName>
            <fullName evidence="14">2-C-methyl-D-erythritol 2,4-cyclodiphosphate synthase</fullName>
            <shortName evidence="14">MECDP-synthase</shortName>
            <shortName evidence="14">MECPP-synthase</shortName>
            <shortName evidence="14">MECPS</shortName>
            <ecNumber evidence="14">4.6.1.12</ecNumber>
        </recommendedName>
    </domain>
</protein>
<feature type="binding site" evidence="14">
    <location>
        <position position="243"/>
    </location>
    <ligand>
        <name>a divalent metal cation</name>
        <dbReference type="ChEBI" id="CHEBI:60240"/>
    </ligand>
</feature>
<comment type="similarity">
    <text evidence="6">Belongs to the IspF family.</text>
</comment>
<evidence type="ECO:0000256" key="13">
    <source>
        <dbReference type="ARBA" id="ARBA00023268"/>
    </source>
</evidence>
<dbReference type="FunFam" id="3.30.1330.50:FF:000003">
    <property type="entry name" value="2-C-methyl-D-erythritol 2,4-cyclodiphosphate synthase"/>
    <property type="match status" value="1"/>
</dbReference>
<dbReference type="NCBIfam" id="TIGR00151">
    <property type="entry name" value="ispF"/>
    <property type="match status" value="1"/>
</dbReference>
<keyword evidence="10 14" id="KW-0479">Metal-binding</keyword>
<evidence type="ECO:0000256" key="1">
    <source>
        <dbReference type="ARBA" id="ARBA00000200"/>
    </source>
</evidence>
<feature type="binding site" evidence="14">
    <location>
        <begin position="241"/>
        <end position="243"/>
    </location>
    <ligand>
        <name>4-CDP-2-C-methyl-D-erythritol 2-phosphate</name>
        <dbReference type="ChEBI" id="CHEBI:57919"/>
    </ligand>
</feature>
<evidence type="ECO:0000259" key="15">
    <source>
        <dbReference type="Pfam" id="PF02542"/>
    </source>
</evidence>
<dbReference type="CDD" id="cd00554">
    <property type="entry name" value="MECDP_synthase"/>
    <property type="match status" value="1"/>
</dbReference>
<evidence type="ECO:0000256" key="5">
    <source>
        <dbReference type="ARBA" id="ARBA00004787"/>
    </source>
</evidence>
<comment type="pathway">
    <text evidence="5 14">Isoprenoid biosynthesis; isopentenyl diphosphate biosynthesis via DXP pathway; isopentenyl diphosphate from 1-deoxy-D-xylulose 5-phosphate: step 2/6.</text>
</comment>
<dbReference type="NCBIfam" id="TIGR00453">
    <property type="entry name" value="ispD"/>
    <property type="match status" value="1"/>
</dbReference>
<dbReference type="OrthoDB" id="9802561at2"/>
<evidence type="ECO:0000256" key="10">
    <source>
        <dbReference type="ARBA" id="ARBA00022723"/>
    </source>
</evidence>
<dbReference type="FunFam" id="3.90.550.10:FF:000003">
    <property type="entry name" value="2-C-methyl-D-erythritol 4-phosphate cytidylyltransferase"/>
    <property type="match status" value="1"/>
</dbReference>
<dbReference type="Proteomes" id="UP000199183">
    <property type="component" value="Unassembled WGS sequence"/>
</dbReference>
<dbReference type="PROSITE" id="PS01295">
    <property type="entry name" value="ISPD"/>
    <property type="match status" value="1"/>
</dbReference>
<keyword evidence="17" id="KW-1185">Reference proteome</keyword>
<dbReference type="RefSeq" id="WP_091184179.1">
    <property type="nucleotide sequence ID" value="NZ_FNRY01000001.1"/>
</dbReference>
<proteinExistence type="inferred from homology"/>
<evidence type="ECO:0000256" key="8">
    <source>
        <dbReference type="ARBA" id="ARBA00022679"/>
    </source>
</evidence>